<reference evidence="3" key="2">
    <citation type="journal article" date="2021" name="Microbiome">
        <title>Successional dynamics and alternative stable states in a saline activated sludge microbial community over 9 years.</title>
        <authorList>
            <person name="Wang Y."/>
            <person name="Ye J."/>
            <person name="Ju F."/>
            <person name="Liu L."/>
            <person name="Boyd J.A."/>
            <person name="Deng Y."/>
            <person name="Parks D.H."/>
            <person name="Jiang X."/>
            <person name="Yin X."/>
            <person name="Woodcroft B.J."/>
            <person name="Tyson G.W."/>
            <person name="Hugenholtz P."/>
            <person name="Polz M.F."/>
            <person name="Zhang T."/>
        </authorList>
    </citation>
    <scope>NUCLEOTIDE SEQUENCE</scope>
    <source>
        <strain evidence="3">HKST-UBA02</strain>
    </source>
</reference>
<dbReference type="GO" id="GO:0004519">
    <property type="term" value="F:endonuclease activity"/>
    <property type="evidence" value="ECO:0007669"/>
    <property type="project" value="UniProtKB-KW"/>
</dbReference>
<keyword evidence="3" id="KW-0540">Nuclease</keyword>
<feature type="compositionally biased region" description="Basic and acidic residues" evidence="1">
    <location>
        <begin position="356"/>
        <end position="367"/>
    </location>
</feature>
<proteinExistence type="predicted"/>
<feature type="region of interest" description="Disordered" evidence="1">
    <location>
        <begin position="152"/>
        <end position="174"/>
    </location>
</feature>
<sequence length="467" mass="51328">MPATKSEGKQVPTTLSDDDLIIRADEVARTEHDTSLSLLDLLLEMDRRSIHLSLGYSSLFDYCTRRWLFSRAKAGRYIAVARAMRKFPGLRSLLDQRQLTIGNAAQVVGILSRENAREILARVSGRTYREIEEIAAAYRDAKPVREVLRPIGIGGRKTPRHSGSASSGDLLGASATSRDCGGSRAIDPSGAPDTRCVANQLIASSDRLGQLQAGHANDAVRAVARANPACAARDVPTESTGCGAADTSGGSSDSQSETRYEVRFSLGRPAVQKLHRVQAIRSNHTTLEDLFELLLEEYLERHDPKRRVERRDLRSERRRQKEERAAAVSGDHGTATPADAEGDDPAPAAEVGTGRDPARGRELQDHRVRTRRSRHVPAPVRDLVFERDDGRCTFVGPEGKRCAATRHLQIDHVVPYCRGGTHEPHNLRLLCGRHNRSEARRLLGDVGVPQQRSLSAETPPRRSSADP</sequence>
<evidence type="ECO:0000313" key="3">
    <source>
        <dbReference type="EMBL" id="MCA9759049.1"/>
    </source>
</evidence>
<keyword evidence="3" id="KW-0255">Endonuclease</keyword>
<dbReference type="EMBL" id="JAGQHS010000254">
    <property type="protein sequence ID" value="MCA9759049.1"/>
    <property type="molecule type" value="Genomic_DNA"/>
</dbReference>
<feature type="region of interest" description="Disordered" evidence="1">
    <location>
        <begin position="233"/>
        <end position="260"/>
    </location>
</feature>
<protein>
    <submittedName>
        <fullName evidence="3">HNH endonuclease</fullName>
    </submittedName>
</protein>
<dbReference type="InterPro" id="IPR003615">
    <property type="entry name" value="HNH_nuc"/>
</dbReference>
<organism evidence="3 4">
    <name type="scientific">Eiseniibacteriota bacterium</name>
    <dbReference type="NCBI Taxonomy" id="2212470"/>
    <lineage>
        <taxon>Bacteria</taxon>
        <taxon>Candidatus Eiseniibacteriota</taxon>
    </lineage>
</organism>
<gene>
    <name evidence="3" type="ORF">KDA27_24870</name>
</gene>
<evidence type="ECO:0000256" key="1">
    <source>
        <dbReference type="SAM" id="MobiDB-lite"/>
    </source>
</evidence>
<feature type="domain" description="HNH nuclease" evidence="2">
    <location>
        <begin position="379"/>
        <end position="436"/>
    </location>
</feature>
<accession>A0A956SGV8</accession>
<dbReference type="CDD" id="cd00085">
    <property type="entry name" value="HNHc"/>
    <property type="match status" value="1"/>
</dbReference>
<dbReference type="Pfam" id="PF01844">
    <property type="entry name" value="HNH"/>
    <property type="match status" value="1"/>
</dbReference>
<feature type="compositionally biased region" description="Low complexity" evidence="1">
    <location>
        <begin position="333"/>
        <end position="350"/>
    </location>
</feature>
<dbReference type="GO" id="GO:0003676">
    <property type="term" value="F:nucleic acid binding"/>
    <property type="evidence" value="ECO:0007669"/>
    <property type="project" value="InterPro"/>
</dbReference>
<evidence type="ECO:0000259" key="2">
    <source>
        <dbReference type="SMART" id="SM00507"/>
    </source>
</evidence>
<dbReference type="SMART" id="SM00507">
    <property type="entry name" value="HNHc"/>
    <property type="match status" value="1"/>
</dbReference>
<dbReference type="Proteomes" id="UP000739538">
    <property type="component" value="Unassembled WGS sequence"/>
</dbReference>
<feature type="region of interest" description="Disordered" evidence="1">
    <location>
        <begin position="308"/>
        <end position="374"/>
    </location>
</feature>
<feature type="compositionally biased region" description="Low complexity" evidence="1">
    <location>
        <begin position="162"/>
        <end position="174"/>
    </location>
</feature>
<dbReference type="Gene3D" id="1.10.30.50">
    <property type="match status" value="1"/>
</dbReference>
<reference evidence="3" key="1">
    <citation type="submission" date="2020-04" db="EMBL/GenBank/DDBJ databases">
        <authorList>
            <person name="Zhang T."/>
        </authorList>
    </citation>
    <scope>NUCLEOTIDE SEQUENCE</scope>
    <source>
        <strain evidence="3">HKST-UBA02</strain>
    </source>
</reference>
<feature type="compositionally biased region" description="Basic and acidic residues" evidence="1">
    <location>
        <begin position="309"/>
        <end position="325"/>
    </location>
</feature>
<comment type="caution">
    <text evidence="3">The sequence shown here is derived from an EMBL/GenBank/DDBJ whole genome shotgun (WGS) entry which is preliminary data.</text>
</comment>
<name>A0A956SGV8_UNCEI</name>
<feature type="region of interest" description="Disordered" evidence="1">
    <location>
        <begin position="445"/>
        <end position="467"/>
    </location>
</feature>
<feature type="compositionally biased region" description="Low complexity" evidence="1">
    <location>
        <begin position="233"/>
        <end position="255"/>
    </location>
</feature>
<dbReference type="AlphaFoldDB" id="A0A956SGV8"/>
<evidence type="ECO:0000313" key="4">
    <source>
        <dbReference type="Proteomes" id="UP000739538"/>
    </source>
</evidence>
<dbReference type="GO" id="GO:0008270">
    <property type="term" value="F:zinc ion binding"/>
    <property type="evidence" value="ECO:0007669"/>
    <property type="project" value="InterPro"/>
</dbReference>
<dbReference type="InterPro" id="IPR002711">
    <property type="entry name" value="HNH"/>
</dbReference>
<keyword evidence="3" id="KW-0378">Hydrolase</keyword>